<dbReference type="GeneID" id="100745562"/>
<organism evidence="1 2">
    <name type="scientific">Bombus impatiens</name>
    <name type="common">Bumblebee</name>
    <dbReference type="NCBI Taxonomy" id="132113"/>
    <lineage>
        <taxon>Eukaryota</taxon>
        <taxon>Metazoa</taxon>
        <taxon>Ecdysozoa</taxon>
        <taxon>Arthropoda</taxon>
        <taxon>Hexapoda</taxon>
        <taxon>Insecta</taxon>
        <taxon>Pterygota</taxon>
        <taxon>Neoptera</taxon>
        <taxon>Endopterygota</taxon>
        <taxon>Hymenoptera</taxon>
        <taxon>Apocrita</taxon>
        <taxon>Aculeata</taxon>
        <taxon>Apoidea</taxon>
        <taxon>Anthophila</taxon>
        <taxon>Apidae</taxon>
        <taxon>Bombus</taxon>
        <taxon>Pyrobombus</taxon>
    </lineage>
</organism>
<evidence type="ECO:0000313" key="2">
    <source>
        <dbReference type="RefSeq" id="XP_033175776.1"/>
    </source>
</evidence>
<dbReference type="OrthoDB" id="6408184at2759"/>
<dbReference type="RefSeq" id="XP_033175776.1">
    <property type="nucleotide sequence ID" value="XM_033319885.1"/>
</dbReference>
<gene>
    <name evidence="2" type="primary">LOC100745562</name>
</gene>
<protein>
    <submittedName>
        <fullName evidence="2">Uncharacterized protein LOC100745562 isoform X1</fullName>
    </submittedName>
</protein>
<accession>A0A6P8LQA8</accession>
<evidence type="ECO:0000313" key="1">
    <source>
        <dbReference type="Proteomes" id="UP000515180"/>
    </source>
</evidence>
<proteinExistence type="predicted"/>
<keyword evidence="1" id="KW-1185">Reference proteome</keyword>
<dbReference type="AlphaFoldDB" id="A0A6P8LQA8"/>
<reference evidence="2" key="1">
    <citation type="submission" date="2025-08" db="UniProtKB">
        <authorList>
            <consortium name="RefSeq"/>
        </authorList>
    </citation>
    <scope>IDENTIFICATION</scope>
</reference>
<name>A0A6P8LQA8_BOMIM</name>
<dbReference type="Proteomes" id="UP000515180">
    <property type="component" value="Unplaced"/>
</dbReference>
<sequence>MKSDAISHLGISIQLITYRGASNGSLILIKNTREPFVWRNKRSGEAADIKRGHRFVRSNVNKCLPTADCVQDSSQRAKITMMTPIFVISVFLFALTCPCNAQADQSDYIRCQSNTECQPGYCCTIGAMRYSIPQCKAMQKEGEVCRPGNVSTLNVTLGYPDGSALTLKDVYYILCPCADGLSCDIKEGVCNKLSEKRDPNRLSNENKKQDG</sequence>
<dbReference type="Gene3D" id="2.10.80.10">
    <property type="entry name" value="Lipase, subunit A"/>
    <property type="match status" value="1"/>
</dbReference>